<dbReference type="SUPFAM" id="SSF48264">
    <property type="entry name" value="Cytochrome P450"/>
    <property type="match status" value="1"/>
</dbReference>
<evidence type="ECO:0000313" key="7">
    <source>
        <dbReference type="EMBL" id="PNG91135.1"/>
    </source>
</evidence>
<dbReference type="InterPro" id="IPR001128">
    <property type="entry name" value="Cyt_P450"/>
</dbReference>
<dbReference type="PANTHER" id="PTHR46696:SF1">
    <property type="entry name" value="CYTOCHROME P450 YJIB-RELATED"/>
    <property type="match status" value="1"/>
</dbReference>
<dbReference type="GO" id="GO:0005506">
    <property type="term" value="F:iron ion binding"/>
    <property type="evidence" value="ECO:0007669"/>
    <property type="project" value="InterPro"/>
</dbReference>
<comment type="caution">
    <text evidence="7">The sequence shown here is derived from an EMBL/GenBank/DDBJ whole genome shotgun (WGS) entry which is preliminary data.</text>
</comment>
<dbReference type="GO" id="GO:0004497">
    <property type="term" value="F:monooxygenase activity"/>
    <property type="evidence" value="ECO:0007669"/>
    <property type="project" value="UniProtKB-KW"/>
</dbReference>
<keyword evidence="2" id="KW-0349">Heme</keyword>
<evidence type="ECO:0000256" key="2">
    <source>
        <dbReference type="ARBA" id="ARBA00022617"/>
    </source>
</evidence>
<dbReference type="GO" id="GO:0016705">
    <property type="term" value="F:oxidoreductase activity, acting on paired donors, with incorporation or reduction of molecular oxygen"/>
    <property type="evidence" value="ECO:0007669"/>
    <property type="project" value="InterPro"/>
</dbReference>
<evidence type="ECO:0000256" key="6">
    <source>
        <dbReference type="ARBA" id="ARBA00023033"/>
    </source>
</evidence>
<dbReference type="FunFam" id="1.10.630.10:FF:000018">
    <property type="entry name" value="Cytochrome P450 monooxygenase"/>
    <property type="match status" value="1"/>
</dbReference>
<evidence type="ECO:0000256" key="1">
    <source>
        <dbReference type="ARBA" id="ARBA00010617"/>
    </source>
</evidence>
<dbReference type="Pfam" id="PF00067">
    <property type="entry name" value="p450"/>
    <property type="match status" value="1"/>
</dbReference>
<organism evidence="7 8">
    <name type="scientific">Streptomyces malaysiensis</name>
    <dbReference type="NCBI Taxonomy" id="92644"/>
    <lineage>
        <taxon>Bacteria</taxon>
        <taxon>Bacillati</taxon>
        <taxon>Actinomycetota</taxon>
        <taxon>Actinomycetes</taxon>
        <taxon>Kitasatosporales</taxon>
        <taxon>Streptomycetaceae</taxon>
        <taxon>Streptomyces</taxon>
        <taxon>Streptomyces violaceusniger group</taxon>
    </lineage>
</organism>
<dbReference type="GO" id="GO:0020037">
    <property type="term" value="F:heme binding"/>
    <property type="evidence" value="ECO:0007669"/>
    <property type="project" value="InterPro"/>
</dbReference>
<protein>
    <submittedName>
        <fullName evidence="7">Cytochrome P450 107B1</fullName>
    </submittedName>
</protein>
<dbReference type="AlphaFoldDB" id="A0A2J7YSX0"/>
<dbReference type="PRINTS" id="PR00359">
    <property type="entry name" value="BP450"/>
</dbReference>
<dbReference type="CDD" id="cd11029">
    <property type="entry name" value="CYP107-like"/>
    <property type="match status" value="1"/>
</dbReference>
<evidence type="ECO:0000313" key="8">
    <source>
        <dbReference type="Proteomes" id="UP000236520"/>
    </source>
</evidence>
<dbReference type="PANTHER" id="PTHR46696">
    <property type="entry name" value="P450, PUTATIVE (EUROFUNG)-RELATED"/>
    <property type="match status" value="1"/>
</dbReference>
<comment type="similarity">
    <text evidence="1">Belongs to the cytochrome P450 family.</text>
</comment>
<name>A0A2J7YSX0_STRMQ</name>
<keyword evidence="4" id="KW-0560">Oxidoreductase</keyword>
<dbReference type="EMBL" id="LJIW01000002">
    <property type="protein sequence ID" value="PNG91135.1"/>
    <property type="molecule type" value="Genomic_DNA"/>
</dbReference>
<evidence type="ECO:0000256" key="5">
    <source>
        <dbReference type="ARBA" id="ARBA00023004"/>
    </source>
</evidence>
<keyword evidence="3" id="KW-0479">Metal-binding</keyword>
<dbReference type="Proteomes" id="UP000236520">
    <property type="component" value="Unassembled WGS sequence"/>
</dbReference>
<dbReference type="InterPro" id="IPR036396">
    <property type="entry name" value="Cyt_P450_sf"/>
</dbReference>
<sequence length="409" mass="44899">MQNTANAAGADGPELVDTAPMIEDLHPALGKLREAGPVHRIAGTDGRPAWLVTRYEDVRRLFADPRLALDKRHAAPGNYSGFSLPPALDRNLLNMDPPDHTRVRRLVVKAFTPGRVEKMREPVRRIAGELLDAIEPDGRADLLAAYAGQLPIIVICDLLGVPQRDRRDFRAWSDALITPDPARPRAAKEAVGSMLRFYTRLIAKKRAEPGDDLLSDLIRVRDDETGDGDGRLTEDELTSLAFLILLAGYENTVHLIANSVLTLLDHPKTLQELREDPSGLAAAFDELARYEGPASLGIRRFPLEAIEIGGVTIPAGETVLLSVASAHRDPAHFEDPDGFNPHLGRSGHLALGHGIHYCVGAPLARIETEIALAALLRRFPGLRLDVPRERLRWRPSTRARGLISLPVAW</sequence>
<proteinExistence type="inferred from homology"/>
<reference evidence="7 8" key="1">
    <citation type="submission" date="2015-09" db="EMBL/GenBank/DDBJ databases">
        <title>Genome sequence, genome mining and natural product profiling of a biocontrol bacterium Streptomyces malaysiensis F913.</title>
        <authorList>
            <person name="Xu Y."/>
            <person name="Wei J."/>
            <person name="Xie J."/>
            <person name="Li T."/>
            <person name="Zhou Z."/>
        </authorList>
    </citation>
    <scope>NUCLEOTIDE SEQUENCE [LARGE SCALE GENOMIC DNA]</scope>
    <source>
        <strain evidence="7 8">F913</strain>
    </source>
</reference>
<evidence type="ECO:0000256" key="4">
    <source>
        <dbReference type="ARBA" id="ARBA00023002"/>
    </source>
</evidence>
<gene>
    <name evidence="7" type="ORF">SMF913_26600</name>
</gene>
<dbReference type="InterPro" id="IPR002397">
    <property type="entry name" value="Cyt_P450_B"/>
</dbReference>
<keyword evidence="6" id="KW-0503">Monooxygenase</keyword>
<keyword evidence="8" id="KW-1185">Reference proteome</keyword>
<keyword evidence="5" id="KW-0408">Iron</keyword>
<evidence type="ECO:0000256" key="3">
    <source>
        <dbReference type="ARBA" id="ARBA00022723"/>
    </source>
</evidence>
<dbReference type="Gene3D" id="1.10.630.10">
    <property type="entry name" value="Cytochrome P450"/>
    <property type="match status" value="1"/>
</dbReference>
<accession>A0A2J7YSX0</accession>
<dbReference type="RefSeq" id="WP_102936571.1">
    <property type="nucleotide sequence ID" value="NZ_LJIW01000002.1"/>
</dbReference>